<sequence length="89" mass="10539">MWPGTNGVSRPATTTSRPISGKRCWRPSGRPWSRRGGFRRFRAHDLRHTFAIRWLQKGGKLWPLSFHLGHTNIKTTEYYVQWLREHPRG</sequence>
<gene>
    <name evidence="4" type="ORF">GWK16_23850</name>
</gene>
<dbReference type="GO" id="GO:0003677">
    <property type="term" value="F:DNA binding"/>
    <property type="evidence" value="ECO:0007669"/>
    <property type="project" value="InterPro"/>
</dbReference>
<keyword evidence="1" id="KW-0233">DNA recombination</keyword>
<evidence type="ECO:0000256" key="2">
    <source>
        <dbReference type="SAM" id="MobiDB-lite"/>
    </source>
</evidence>
<dbReference type="GO" id="GO:0006310">
    <property type="term" value="P:DNA recombination"/>
    <property type="evidence" value="ECO:0007669"/>
    <property type="project" value="UniProtKB-KW"/>
</dbReference>
<dbReference type="Proteomes" id="UP000548582">
    <property type="component" value="Unassembled WGS sequence"/>
</dbReference>
<dbReference type="GO" id="GO:0015074">
    <property type="term" value="P:DNA integration"/>
    <property type="evidence" value="ECO:0007669"/>
    <property type="project" value="InterPro"/>
</dbReference>
<evidence type="ECO:0000313" key="5">
    <source>
        <dbReference type="Proteomes" id="UP000548582"/>
    </source>
</evidence>
<dbReference type="InterPro" id="IPR011010">
    <property type="entry name" value="DNA_brk_join_enz"/>
</dbReference>
<dbReference type="AlphaFoldDB" id="A0A848EK76"/>
<dbReference type="Gene3D" id="1.10.443.10">
    <property type="entry name" value="Intergrase catalytic core"/>
    <property type="match status" value="1"/>
</dbReference>
<evidence type="ECO:0000259" key="3">
    <source>
        <dbReference type="Pfam" id="PF00589"/>
    </source>
</evidence>
<name>A0A848EK76_9PROT</name>
<feature type="region of interest" description="Disordered" evidence="2">
    <location>
        <begin position="1"/>
        <end position="34"/>
    </location>
</feature>
<protein>
    <submittedName>
        <fullName evidence="4">Site-specific integrase</fullName>
    </submittedName>
</protein>
<feature type="compositionally biased region" description="Polar residues" evidence="2">
    <location>
        <begin position="1"/>
        <end position="18"/>
    </location>
</feature>
<dbReference type="SUPFAM" id="SSF56349">
    <property type="entry name" value="DNA breaking-rejoining enzymes"/>
    <property type="match status" value="1"/>
</dbReference>
<dbReference type="InterPro" id="IPR013762">
    <property type="entry name" value="Integrase-like_cat_sf"/>
</dbReference>
<evidence type="ECO:0000256" key="1">
    <source>
        <dbReference type="ARBA" id="ARBA00023172"/>
    </source>
</evidence>
<dbReference type="InterPro" id="IPR002104">
    <property type="entry name" value="Integrase_catalytic"/>
</dbReference>
<dbReference type="Pfam" id="PF00589">
    <property type="entry name" value="Phage_integrase"/>
    <property type="match status" value="1"/>
</dbReference>
<organism evidence="4 5">
    <name type="scientific">Neoroseomonas marina</name>
    <dbReference type="NCBI Taxonomy" id="1232220"/>
    <lineage>
        <taxon>Bacteria</taxon>
        <taxon>Pseudomonadati</taxon>
        <taxon>Pseudomonadota</taxon>
        <taxon>Alphaproteobacteria</taxon>
        <taxon>Acetobacterales</taxon>
        <taxon>Acetobacteraceae</taxon>
        <taxon>Neoroseomonas</taxon>
    </lineage>
</organism>
<proteinExistence type="predicted"/>
<keyword evidence="5" id="KW-1185">Reference proteome</keyword>
<dbReference type="EMBL" id="JABBKX010000014">
    <property type="protein sequence ID" value="NMJ44302.1"/>
    <property type="molecule type" value="Genomic_DNA"/>
</dbReference>
<accession>A0A848EK76</accession>
<reference evidence="4 5" key="1">
    <citation type="submission" date="2020-03" db="EMBL/GenBank/DDBJ databases">
        <authorList>
            <person name="Sun Q."/>
        </authorList>
    </citation>
    <scope>NUCLEOTIDE SEQUENCE [LARGE SCALE GENOMIC DNA]</scope>
    <source>
        <strain evidence="4 5">JC162</strain>
    </source>
</reference>
<evidence type="ECO:0000313" key="4">
    <source>
        <dbReference type="EMBL" id="NMJ44302.1"/>
    </source>
</evidence>
<comment type="caution">
    <text evidence="4">The sequence shown here is derived from an EMBL/GenBank/DDBJ whole genome shotgun (WGS) entry which is preliminary data.</text>
</comment>
<feature type="domain" description="Tyr recombinase" evidence="3">
    <location>
        <begin position="35"/>
        <end position="82"/>
    </location>
</feature>